<comment type="caution">
    <text evidence="2">The sequence shown here is derived from an EMBL/GenBank/DDBJ whole genome shotgun (WGS) entry which is preliminary data.</text>
</comment>
<reference evidence="2" key="1">
    <citation type="journal article" date="2020" name="mSystems">
        <title>Genome- and Community-Level Interaction Insights into Carbon Utilization and Element Cycling Functions of Hydrothermarchaeota in Hydrothermal Sediment.</title>
        <authorList>
            <person name="Zhou Z."/>
            <person name="Liu Y."/>
            <person name="Xu W."/>
            <person name="Pan J."/>
            <person name="Luo Z.H."/>
            <person name="Li M."/>
        </authorList>
    </citation>
    <scope>NUCLEOTIDE SEQUENCE [LARGE SCALE GENOMIC DNA]</scope>
    <source>
        <strain evidence="2">SpSt-418</strain>
    </source>
</reference>
<sequence length="725" mass="81096">MRLIASSNAENIRRWRQSWFFEWLSTNAAQYSYYQNTAIDKPWHWEYRGQATPSEQFEQFAADSMADRDRTLTEAFPIADERFDTQPTEFLSLQEDLPVHTVLDANARIRSGSPEWRSTGRRIPRHTRVRIQAVEGNYANVTGVDGTAYGWTARSNLGTFYKDSEVFAAMPLVPLLPLSIASEWSTLKRALVQTYNRLGGLMAAIATELGIELPAILAVWYVESAGRSHTPNQAIIRFENHLLYDKWGAENQTTYDQHFQHGSHNGIAGDRWENHKFREASTGSFQTSHGEQAREYQVLALASRLAGEEIALQCISIGGPQILIAGYRLLGYETPRDMYDAFQRDERPQVLGFFDFCQYKLGHGRNRGALLRHLAALNWESFTRGYNGAGQVATYSRKLREAYAAVRDLFPTGSSTAQSVESHPMNSSAAFRSFPAPIVPETAVITAGRDELANVPLLRGHRGTQPDLILRWNEMATSPTQIDVVIHLHGYSDDRDRMILSRTKEPNSGFLNPDNASDLSLGRNRPTLAVLPRGNYFGGKSGKGYNFPALITASGLQELINFSLQHFSNGFGLSNLQVDRLILTAHSGGGAPLMQILRHNNPHEVHVFDALYQDASSLIRWADRRIRQDITALQTSAIADPQAWMRAQGGALRVFYRGGTATQSYSVAVHRAIAPLMASLSGNSAIVSDWYRVQRSTVSHNDMPRRYGWQLLADVSTNLPGTFSP</sequence>
<name>A0A7C3PQA0_9CYAN</name>
<dbReference type="AlphaFoldDB" id="A0A7C3PQA0"/>
<organism evidence="2">
    <name type="scientific">Oscillatoriales cyanobacterium SpSt-418</name>
    <dbReference type="NCBI Taxonomy" id="2282169"/>
    <lineage>
        <taxon>Bacteria</taxon>
        <taxon>Bacillati</taxon>
        <taxon>Cyanobacteriota</taxon>
        <taxon>Cyanophyceae</taxon>
        <taxon>Oscillatoriophycideae</taxon>
        <taxon>Oscillatoriales</taxon>
    </lineage>
</organism>
<proteinExistence type="predicted"/>
<dbReference type="Pfam" id="PF11860">
    <property type="entry name" value="Muramidase"/>
    <property type="match status" value="1"/>
</dbReference>
<accession>A0A7C3PQA0</accession>
<evidence type="ECO:0000313" key="2">
    <source>
        <dbReference type="EMBL" id="HFM99237.1"/>
    </source>
</evidence>
<gene>
    <name evidence="2" type="ORF">ENR64_16055</name>
</gene>
<evidence type="ECO:0000259" key="1">
    <source>
        <dbReference type="Pfam" id="PF11860"/>
    </source>
</evidence>
<dbReference type="EMBL" id="DSRU01000231">
    <property type="protein sequence ID" value="HFM99237.1"/>
    <property type="molecule type" value="Genomic_DNA"/>
</dbReference>
<feature type="domain" description="N-acetylmuramidase" evidence="1">
    <location>
        <begin position="212"/>
        <end position="405"/>
    </location>
</feature>
<protein>
    <submittedName>
        <fullName evidence="2">DUF3380 domain-containing protein</fullName>
    </submittedName>
</protein>
<dbReference type="InterPro" id="IPR024408">
    <property type="entry name" value="Muramidase"/>
</dbReference>